<dbReference type="Proteomes" id="UP000051952">
    <property type="component" value="Unassembled WGS sequence"/>
</dbReference>
<accession>A0A0S4IN98</accession>
<dbReference type="VEuPathDB" id="TriTrypDB:BSAL_56740"/>
<evidence type="ECO:0000256" key="2">
    <source>
        <dbReference type="SAM" id="MobiDB-lite"/>
    </source>
</evidence>
<dbReference type="Gene3D" id="3.30.40.10">
    <property type="entry name" value="Zinc/RING finger domain, C3HC4 (zinc finger)"/>
    <property type="match status" value="1"/>
</dbReference>
<evidence type="ECO:0000313" key="6">
    <source>
        <dbReference type="Proteomes" id="UP000051952"/>
    </source>
</evidence>
<dbReference type="InterPro" id="IPR001841">
    <property type="entry name" value="Znf_RING"/>
</dbReference>
<dbReference type="PROSITE" id="PS50089">
    <property type="entry name" value="ZF_RING_2"/>
    <property type="match status" value="1"/>
</dbReference>
<keyword evidence="1" id="KW-0863">Zinc-finger</keyword>
<dbReference type="OrthoDB" id="10017393at2759"/>
<dbReference type="Pfam" id="PF13920">
    <property type="entry name" value="zf-C3HC4_3"/>
    <property type="match status" value="1"/>
</dbReference>
<feature type="compositionally biased region" description="Polar residues" evidence="2">
    <location>
        <begin position="118"/>
        <end position="130"/>
    </location>
</feature>
<dbReference type="SUPFAM" id="SSF57850">
    <property type="entry name" value="RING/U-box"/>
    <property type="match status" value="1"/>
</dbReference>
<feature type="region of interest" description="Disordered" evidence="2">
    <location>
        <begin position="589"/>
        <end position="613"/>
    </location>
</feature>
<feature type="region of interest" description="Disordered" evidence="2">
    <location>
        <begin position="1129"/>
        <end position="1150"/>
    </location>
</feature>
<feature type="compositionally biased region" description="Low complexity" evidence="2">
    <location>
        <begin position="592"/>
        <end position="608"/>
    </location>
</feature>
<feature type="compositionally biased region" description="Gly residues" evidence="2">
    <location>
        <begin position="309"/>
        <end position="321"/>
    </location>
</feature>
<feature type="compositionally biased region" description="Low complexity" evidence="2">
    <location>
        <begin position="139"/>
        <end position="149"/>
    </location>
</feature>
<keyword evidence="6" id="KW-1185">Reference proteome</keyword>
<keyword evidence="3" id="KW-0732">Signal</keyword>
<feature type="region of interest" description="Disordered" evidence="2">
    <location>
        <begin position="87"/>
        <end position="188"/>
    </location>
</feature>
<keyword evidence="1" id="KW-0479">Metal-binding</keyword>
<dbReference type="PANTHER" id="PTHR15379:SF2">
    <property type="entry name" value="CELL GROWTH REGULATOR WITH RING FINGER DOMAIN PROTEIN 1"/>
    <property type="match status" value="1"/>
</dbReference>
<feature type="compositionally biased region" description="Polar residues" evidence="2">
    <location>
        <begin position="292"/>
        <end position="305"/>
    </location>
</feature>
<feature type="region of interest" description="Disordered" evidence="2">
    <location>
        <begin position="1402"/>
        <end position="1439"/>
    </location>
</feature>
<feature type="signal peptide" evidence="3">
    <location>
        <begin position="1"/>
        <end position="16"/>
    </location>
</feature>
<dbReference type="GO" id="GO:0030308">
    <property type="term" value="P:negative regulation of cell growth"/>
    <property type="evidence" value="ECO:0007669"/>
    <property type="project" value="TreeGrafter"/>
</dbReference>
<feature type="compositionally biased region" description="Low complexity" evidence="2">
    <location>
        <begin position="471"/>
        <end position="488"/>
    </location>
</feature>
<feature type="domain" description="RING-type" evidence="4">
    <location>
        <begin position="1468"/>
        <end position="1503"/>
    </location>
</feature>
<feature type="region of interest" description="Disordered" evidence="2">
    <location>
        <begin position="900"/>
        <end position="925"/>
    </location>
</feature>
<feature type="chain" id="PRO_5006621455" evidence="3">
    <location>
        <begin position="17"/>
        <end position="1517"/>
    </location>
</feature>
<dbReference type="EMBL" id="CYKH01000202">
    <property type="protein sequence ID" value="CUE83633.1"/>
    <property type="molecule type" value="Genomic_DNA"/>
</dbReference>
<feature type="region of interest" description="Disordered" evidence="2">
    <location>
        <begin position="1175"/>
        <end position="1263"/>
    </location>
</feature>
<dbReference type="InterPro" id="IPR013083">
    <property type="entry name" value="Znf_RING/FYVE/PHD"/>
</dbReference>
<name>A0A0S4IN98_BODSA</name>
<dbReference type="GO" id="GO:0008270">
    <property type="term" value="F:zinc ion binding"/>
    <property type="evidence" value="ECO:0007669"/>
    <property type="project" value="UniProtKB-KW"/>
</dbReference>
<dbReference type="PANTHER" id="PTHR15379">
    <property type="entry name" value="CELL GROWTH REGULATOR WITH RING FINGER DOMAIN PROTEIN 1"/>
    <property type="match status" value="1"/>
</dbReference>
<dbReference type="InterPro" id="IPR042496">
    <property type="entry name" value="CGRF1"/>
</dbReference>
<protein>
    <submittedName>
        <fullName evidence="5">Zinc finger protein, putative</fullName>
    </submittedName>
</protein>
<proteinExistence type="predicted"/>
<gene>
    <name evidence="5" type="ORF">BSAL_56740</name>
</gene>
<evidence type="ECO:0000259" key="4">
    <source>
        <dbReference type="PROSITE" id="PS50089"/>
    </source>
</evidence>
<keyword evidence="1" id="KW-0862">Zinc</keyword>
<dbReference type="OMA" id="CHEPDEI"/>
<evidence type="ECO:0000256" key="3">
    <source>
        <dbReference type="SAM" id="SignalP"/>
    </source>
</evidence>
<feature type="region of interest" description="Disordered" evidence="2">
    <location>
        <begin position="630"/>
        <end position="653"/>
    </location>
</feature>
<feature type="region of interest" description="Disordered" evidence="2">
    <location>
        <begin position="466"/>
        <end position="550"/>
    </location>
</feature>
<feature type="region of interest" description="Disordered" evidence="2">
    <location>
        <begin position="245"/>
        <end position="323"/>
    </location>
</feature>
<reference evidence="6" key="1">
    <citation type="submission" date="2015-09" db="EMBL/GenBank/DDBJ databases">
        <authorList>
            <consortium name="Pathogen Informatics"/>
        </authorList>
    </citation>
    <scope>NUCLEOTIDE SEQUENCE [LARGE SCALE GENOMIC DNA]</scope>
    <source>
        <strain evidence="6">Lake Konstanz</strain>
    </source>
</reference>
<evidence type="ECO:0000313" key="5">
    <source>
        <dbReference type="EMBL" id="CUE83633.1"/>
    </source>
</evidence>
<feature type="compositionally biased region" description="Low complexity" evidence="2">
    <location>
        <begin position="89"/>
        <end position="117"/>
    </location>
</feature>
<feature type="compositionally biased region" description="Polar residues" evidence="2">
    <location>
        <begin position="506"/>
        <end position="517"/>
    </location>
</feature>
<organism evidence="5 6">
    <name type="scientific">Bodo saltans</name>
    <name type="common">Flagellated protozoan</name>
    <dbReference type="NCBI Taxonomy" id="75058"/>
    <lineage>
        <taxon>Eukaryota</taxon>
        <taxon>Discoba</taxon>
        <taxon>Euglenozoa</taxon>
        <taxon>Kinetoplastea</taxon>
        <taxon>Metakinetoplastina</taxon>
        <taxon>Eubodonida</taxon>
        <taxon>Bodonidae</taxon>
        <taxon>Bodo</taxon>
    </lineage>
</organism>
<dbReference type="SMART" id="SM00184">
    <property type="entry name" value="RING"/>
    <property type="match status" value="1"/>
</dbReference>
<feature type="region of interest" description="Disordered" evidence="2">
    <location>
        <begin position="674"/>
        <end position="693"/>
    </location>
</feature>
<feature type="compositionally biased region" description="Polar residues" evidence="2">
    <location>
        <begin position="1221"/>
        <end position="1232"/>
    </location>
</feature>
<sequence length="1517" mass="159063">MLGVWILSTLGRIRMALEAYACAKRNSDGGGNMYIATMNKLRQQTFREIVEERDTMQRQGAHLLVPSMTLPCKLQSTSETVATLRQRRNNNITSNNNSSIATAQRQQNTRDQQHQYQSSPRSNGGESTTAARGHSRELSLFSSASSTASGAGGPAGAVADVPIGSSASNNKFHHQPHTSNGGGGGCSAASAPGVHRIIRLFGSVLAPMSALLLGRPPANHATAPSSPLATSINQPPSRLRRINSAATQFGGAETTTAGSTVRGDDEEDDADSVTTHYFAGPVVNSAGKGGRSSENSKPLFTSRPRSSGGSTGGGGGGGGGSTLMPATSAFASAAPAAHESVNNSTVVMSVFVEHDKVLAGAAIRFFQQPGSPSGGAATLRSISVNREELPATSRTKRTTTAQQQAPLMTTASSTASAINRLPRELSSEEDNILVANTLGRFGGAAVHSAGPPSRYLLPAALGIQTDQQPQSATHTTATAAAASSATTANETKHKLLRPPPLEPFTRPSQQHNTTTTGGAFEPSSVLFGSTESANRGGGGARATSVPTPSSHLLPSLRVHVLLTSRKLLEEELLYNATMFRRDQPSLFLTGHGAPQPGLGSSSSASGRGMTTSNRVSRGAASHITVVHRNAAAAASSSPNHNEGDPSSPMRICRRDGAVRGGRCRCRLRGFQLEQPPQRHHTTTPTTIERDDSNPIFAATPLSPYDAGTSSFIAAASNPRTASQQHLRHTTVAAAPQSRYHVPVGEQASSGDFGPCTSSGTYDQHNSSESTTYLEALRVAFTEEEWTEVSNVTANATAAGAEDNSCVRAFLIMEQNGSGCGAGGCSGAAAAASASAIFSPSTTSRMRRHWTAEEGGGGHPPPAQPTEFTSATFRSTTTTAGPTFLDEPPGAEDSMMQFHRGGVHTTRSGGGGTAAPPRETPLTPHPLSDQQQLFSGTYSSSVFSPTGGPAGVAPNNNINSTGSGNYYNNAASCSFIAELQFQRVTTATPNVIVVNAANAERCASGGGDSVVLRGTQTPTSTTTTMLPQQQVHTPPPERIHFPGSAQKVSKTTVSFAGGLASTTADDTVVGNATADEAIFHLEPYPSSSNNMPINSSGSLSLLRRDALAATLAGDDDDDVVLLRNAAPTITDKEAPSGNDGCGETRKESELIFSTPTSTIFPREITFEFRDDIDRRGGEENSQQQQDRHRPLQGDVPRTSTPPATTTHHDDDATVVSSAVVRSPTQRSLTASTRSQLQPPSPPPPIDEELPELPSLFPSNVTDAAAPFPPPSAAVVPVATPTKATKAPLPQLRLSSMPPPAVDTVDRTQHVEREFNNAIGILAAAVVPHLLIASTASATSASSSSAVVLEQINATTVPTAAADANSSVTIQSLHTADVEPSFSYCRVGHRVYRVEPIFAVHEEAEEEEDNNNGSEEQYAAASNFSPANGNEGRPALSRRRGGSAADLIEMSELQPAAAQQLQQQQQHPLCMICFHRPSTVILLPCQHFGFCVFCVRRLRHCPVCRQQIDHTLFLLEDVV</sequence>
<evidence type="ECO:0000256" key="1">
    <source>
        <dbReference type="PROSITE-ProRule" id="PRU00175"/>
    </source>
</evidence>